<feature type="non-terminal residue" evidence="1">
    <location>
        <position position="1"/>
    </location>
</feature>
<organism evidence="1 2">
    <name type="scientific">Bipolaris victoriae (strain FI3)</name>
    <name type="common">Victoria blight of oats agent</name>
    <name type="synonym">Cochliobolus victoriae</name>
    <dbReference type="NCBI Taxonomy" id="930091"/>
    <lineage>
        <taxon>Eukaryota</taxon>
        <taxon>Fungi</taxon>
        <taxon>Dikarya</taxon>
        <taxon>Ascomycota</taxon>
        <taxon>Pezizomycotina</taxon>
        <taxon>Dothideomycetes</taxon>
        <taxon>Pleosporomycetidae</taxon>
        <taxon>Pleosporales</taxon>
        <taxon>Pleosporineae</taxon>
        <taxon>Pleosporaceae</taxon>
        <taxon>Bipolaris</taxon>
    </lineage>
</organism>
<reference evidence="1 2" key="1">
    <citation type="journal article" date="2013" name="PLoS Genet.">
        <title>Comparative genome structure, secondary metabolite, and effector coding capacity across Cochliobolus pathogens.</title>
        <authorList>
            <person name="Condon B.J."/>
            <person name="Leng Y."/>
            <person name="Wu D."/>
            <person name="Bushley K.E."/>
            <person name="Ohm R.A."/>
            <person name="Otillar R."/>
            <person name="Martin J."/>
            <person name="Schackwitz W."/>
            <person name="Grimwood J."/>
            <person name="MohdZainudin N."/>
            <person name="Xue C."/>
            <person name="Wang R."/>
            <person name="Manning V.A."/>
            <person name="Dhillon B."/>
            <person name="Tu Z.J."/>
            <person name="Steffenson B.J."/>
            <person name="Salamov A."/>
            <person name="Sun H."/>
            <person name="Lowry S."/>
            <person name="LaButti K."/>
            <person name="Han J."/>
            <person name="Copeland A."/>
            <person name="Lindquist E."/>
            <person name="Barry K."/>
            <person name="Schmutz J."/>
            <person name="Baker S.E."/>
            <person name="Ciuffetti L.M."/>
            <person name="Grigoriev I.V."/>
            <person name="Zhong S."/>
            <person name="Turgeon B.G."/>
        </authorList>
    </citation>
    <scope>NUCLEOTIDE SEQUENCE [LARGE SCALE GENOMIC DNA]</scope>
    <source>
        <strain evidence="1 2">FI3</strain>
    </source>
</reference>
<accession>W7DTU2</accession>
<keyword evidence="2" id="KW-1185">Reference proteome</keyword>
<dbReference type="HOGENOM" id="CLU_1562741_0_0_1"/>
<dbReference type="RefSeq" id="XP_014551097.1">
    <property type="nucleotide sequence ID" value="XM_014695611.1"/>
</dbReference>
<dbReference type="AlphaFoldDB" id="W7DTU2"/>
<dbReference type="GeneID" id="26250420"/>
<gene>
    <name evidence="1" type="ORF">COCVIDRAFT_113782</name>
</gene>
<sequence>RNYPLTPSLLNPLTFRPNTAYNTPAVTKNAKIPIVTPSPAAAAPLNPADDFDGFTETREAEVVLVASSPGNATVLSNVGELDVMLVGGDIVTVSPPSSVLLLLWCTTDDEDVSGAEERGAFVVVGVAEIVSEEERGGEVLDASGDGAGAMEITMGVMPPVFVDGDVMVAVWMYGCAYCGGMGCV</sequence>
<dbReference type="EMBL" id="KI968844">
    <property type="protein sequence ID" value="EUN21523.1"/>
    <property type="molecule type" value="Genomic_DNA"/>
</dbReference>
<protein>
    <submittedName>
        <fullName evidence="1">Uncharacterized protein</fullName>
    </submittedName>
</protein>
<name>W7DTU2_BIPV3</name>
<dbReference type="Proteomes" id="UP000054337">
    <property type="component" value="Unassembled WGS sequence"/>
</dbReference>
<evidence type="ECO:0000313" key="1">
    <source>
        <dbReference type="EMBL" id="EUN21523.1"/>
    </source>
</evidence>
<evidence type="ECO:0000313" key="2">
    <source>
        <dbReference type="Proteomes" id="UP000054337"/>
    </source>
</evidence>
<proteinExistence type="predicted"/>